<dbReference type="AlphaFoldDB" id="A0A1X6MY76"/>
<feature type="compositionally biased region" description="Low complexity" evidence="1">
    <location>
        <begin position="242"/>
        <end position="251"/>
    </location>
</feature>
<evidence type="ECO:0000313" key="3">
    <source>
        <dbReference type="Proteomes" id="UP000194127"/>
    </source>
</evidence>
<feature type="compositionally biased region" description="Low complexity" evidence="1">
    <location>
        <begin position="16"/>
        <end position="26"/>
    </location>
</feature>
<feature type="region of interest" description="Disordered" evidence="1">
    <location>
        <begin position="202"/>
        <end position="270"/>
    </location>
</feature>
<feature type="compositionally biased region" description="Low complexity" evidence="1">
    <location>
        <begin position="76"/>
        <end position="94"/>
    </location>
</feature>
<dbReference type="RefSeq" id="XP_024338109.1">
    <property type="nucleotide sequence ID" value="XM_024482755.1"/>
</dbReference>
<dbReference type="EMBL" id="KZ110599">
    <property type="protein sequence ID" value="OSX61315.1"/>
    <property type="molecule type" value="Genomic_DNA"/>
</dbReference>
<name>A0A1X6MY76_9APHY</name>
<feature type="compositionally biased region" description="Low complexity" evidence="1">
    <location>
        <begin position="207"/>
        <end position="221"/>
    </location>
</feature>
<accession>A0A1X6MY76</accession>
<organism evidence="2 3">
    <name type="scientific">Postia placenta MAD-698-R-SB12</name>
    <dbReference type="NCBI Taxonomy" id="670580"/>
    <lineage>
        <taxon>Eukaryota</taxon>
        <taxon>Fungi</taxon>
        <taxon>Dikarya</taxon>
        <taxon>Basidiomycota</taxon>
        <taxon>Agaricomycotina</taxon>
        <taxon>Agaricomycetes</taxon>
        <taxon>Polyporales</taxon>
        <taxon>Adustoporiaceae</taxon>
        <taxon>Rhodonia</taxon>
    </lineage>
</organism>
<dbReference type="Proteomes" id="UP000194127">
    <property type="component" value="Unassembled WGS sequence"/>
</dbReference>
<protein>
    <submittedName>
        <fullName evidence="2">Uncharacterized protein</fullName>
    </submittedName>
</protein>
<evidence type="ECO:0000256" key="1">
    <source>
        <dbReference type="SAM" id="MobiDB-lite"/>
    </source>
</evidence>
<reference evidence="2 3" key="1">
    <citation type="submission" date="2017-04" db="EMBL/GenBank/DDBJ databases">
        <title>Genome Sequence of the Model Brown-Rot Fungus Postia placenta SB12.</title>
        <authorList>
            <consortium name="DOE Joint Genome Institute"/>
            <person name="Gaskell J."/>
            <person name="Kersten P."/>
            <person name="Larrondo L.F."/>
            <person name="Canessa P."/>
            <person name="Martinez D."/>
            <person name="Hibbett D."/>
            <person name="Schmoll M."/>
            <person name="Kubicek C.P."/>
            <person name="Martinez A.T."/>
            <person name="Yadav J."/>
            <person name="Master E."/>
            <person name="Magnuson J.K."/>
            <person name="James T."/>
            <person name="Yaver D."/>
            <person name="Berka R."/>
            <person name="Labutti K."/>
            <person name="Lipzen A."/>
            <person name="Aerts A."/>
            <person name="Barry K."/>
            <person name="Henrissat B."/>
            <person name="Blanchette R."/>
            <person name="Grigoriev I."/>
            <person name="Cullen D."/>
        </authorList>
    </citation>
    <scope>NUCLEOTIDE SEQUENCE [LARGE SCALE GENOMIC DNA]</scope>
    <source>
        <strain evidence="2 3">MAD-698-R-SB12</strain>
    </source>
</reference>
<dbReference type="STRING" id="670580.A0A1X6MY76"/>
<gene>
    <name evidence="2" type="ORF">POSPLADRAFT_1074898</name>
</gene>
<feature type="compositionally biased region" description="Pro residues" evidence="1">
    <location>
        <begin position="1"/>
        <end position="10"/>
    </location>
</feature>
<proteinExistence type="predicted"/>
<sequence length="297" mass="31023">MAPTYAPCPRPILKRPTTTPAVPAAAPRDESTELLAIDRGILQPVYDRSPIVVQPNRCALPERGCPGRTYTLGDDASASPTPGSSSSRTRSPTRAGRHLHPRAAPGFVARETDDDDDDDDPTPRATPTVTVPALPQLIPDMSSESEESDGFTSPPTESVAAGTYHRTGLAIPRAKDADALGMSFAAMQLGTSPSALSFLPHPPSPRVRPAASSPSSPGAVRHIAAPGHPPEDEPTRVHRHSSSVGSVAGSPPRRKHVRTRSGASPDAARARYKALSERSALIGCGLAVPDQGCLGGF</sequence>
<evidence type="ECO:0000313" key="2">
    <source>
        <dbReference type="EMBL" id="OSX61315.1"/>
    </source>
</evidence>
<feature type="region of interest" description="Disordered" evidence="1">
    <location>
        <begin position="1"/>
        <end position="31"/>
    </location>
</feature>
<dbReference type="GeneID" id="36327704"/>
<feature type="compositionally biased region" description="Low complexity" evidence="1">
    <location>
        <begin position="123"/>
        <end position="135"/>
    </location>
</feature>
<dbReference type="OrthoDB" id="3187054at2759"/>
<keyword evidence="3" id="KW-1185">Reference proteome</keyword>
<feature type="region of interest" description="Disordered" evidence="1">
    <location>
        <begin position="55"/>
        <end position="162"/>
    </location>
</feature>